<keyword evidence="7" id="KW-0695">RNA-directed DNA polymerase</keyword>
<dbReference type="InterPro" id="IPR036397">
    <property type="entry name" value="RNaseH_sf"/>
</dbReference>
<dbReference type="GO" id="GO:0003887">
    <property type="term" value="F:DNA-directed DNA polymerase activity"/>
    <property type="evidence" value="ECO:0007669"/>
    <property type="project" value="UniProtKB-KW"/>
</dbReference>
<evidence type="ECO:0000256" key="8">
    <source>
        <dbReference type="ARBA" id="ARBA00022932"/>
    </source>
</evidence>
<dbReference type="InParanoid" id="A0A7F5RJB0"/>
<evidence type="ECO:0000256" key="2">
    <source>
        <dbReference type="ARBA" id="ARBA00022723"/>
    </source>
</evidence>
<evidence type="ECO:0000313" key="13">
    <source>
        <dbReference type="RefSeq" id="XP_025836051.1"/>
    </source>
</evidence>
<keyword evidence="5" id="KW-0460">Magnesium</keyword>
<protein>
    <submittedName>
        <fullName evidence="13">Uncharacterized protein LOC112906335</fullName>
    </submittedName>
</protein>
<dbReference type="Gene3D" id="3.30.420.10">
    <property type="entry name" value="Ribonuclease H-like superfamily/Ribonuclease H"/>
    <property type="match status" value="1"/>
</dbReference>
<keyword evidence="3" id="KW-0255">Endonuclease</keyword>
<dbReference type="GO" id="GO:0015074">
    <property type="term" value="P:DNA integration"/>
    <property type="evidence" value="ECO:0007669"/>
    <property type="project" value="UniProtKB-KW"/>
</dbReference>
<evidence type="ECO:0000313" key="12">
    <source>
        <dbReference type="Proteomes" id="UP000192223"/>
    </source>
</evidence>
<dbReference type="PANTHER" id="PTHR42648">
    <property type="entry name" value="TRANSPOSASE, PUTATIVE-RELATED"/>
    <property type="match status" value="1"/>
</dbReference>
<evidence type="ECO:0000256" key="7">
    <source>
        <dbReference type="ARBA" id="ARBA00022918"/>
    </source>
</evidence>
<keyword evidence="8" id="KW-0808">Transferase</keyword>
<gene>
    <name evidence="13" type="primary">LOC112906335</name>
</gene>
<evidence type="ECO:0000256" key="6">
    <source>
        <dbReference type="ARBA" id="ARBA00022908"/>
    </source>
</evidence>
<dbReference type="OrthoDB" id="413361at2759"/>
<feature type="domain" description="Integrase catalytic" evidence="11">
    <location>
        <begin position="1"/>
        <end position="158"/>
    </location>
</feature>
<evidence type="ECO:0000259" key="11">
    <source>
        <dbReference type="PROSITE" id="PS50994"/>
    </source>
</evidence>
<evidence type="ECO:0000256" key="3">
    <source>
        <dbReference type="ARBA" id="ARBA00022759"/>
    </source>
</evidence>
<proteinExistence type="predicted"/>
<dbReference type="InterPro" id="IPR012337">
    <property type="entry name" value="RNaseH-like_sf"/>
</dbReference>
<keyword evidence="9" id="KW-0233">DNA recombination</keyword>
<keyword evidence="8" id="KW-0239">DNA-directed DNA polymerase</keyword>
<dbReference type="InterPro" id="IPR001584">
    <property type="entry name" value="Integrase_cat-core"/>
</dbReference>
<keyword evidence="12" id="KW-1185">Reference proteome</keyword>
<dbReference type="KEGG" id="apln:112906335"/>
<organism evidence="12 13">
    <name type="scientific">Agrilus planipennis</name>
    <name type="common">Emerald ash borer</name>
    <name type="synonym">Agrilus marcopoli</name>
    <dbReference type="NCBI Taxonomy" id="224129"/>
    <lineage>
        <taxon>Eukaryota</taxon>
        <taxon>Metazoa</taxon>
        <taxon>Ecdysozoa</taxon>
        <taxon>Arthropoda</taxon>
        <taxon>Hexapoda</taxon>
        <taxon>Insecta</taxon>
        <taxon>Pterygota</taxon>
        <taxon>Neoptera</taxon>
        <taxon>Endopterygota</taxon>
        <taxon>Coleoptera</taxon>
        <taxon>Polyphaga</taxon>
        <taxon>Elateriformia</taxon>
        <taxon>Buprestoidea</taxon>
        <taxon>Buprestidae</taxon>
        <taxon>Agrilinae</taxon>
        <taxon>Agrilus</taxon>
    </lineage>
</organism>
<keyword evidence="6" id="KW-0229">DNA integration</keyword>
<dbReference type="SUPFAM" id="SSF53098">
    <property type="entry name" value="Ribonuclease H-like"/>
    <property type="match status" value="1"/>
</dbReference>
<evidence type="ECO:0000256" key="5">
    <source>
        <dbReference type="ARBA" id="ARBA00022842"/>
    </source>
</evidence>
<name>A0A7F5RJB0_AGRPL</name>
<keyword evidence="2" id="KW-0479">Metal-binding</keyword>
<dbReference type="AlphaFoldDB" id="A0A7F5RJB0"/>
<feature type="compositionally biased region" description="Acidic residues" evidence="10">
    <location>
        <begin position="215"/>
        <end position="224"/>
    </location>
</feature>
<evidence type="ECO:0000256" key="1">
    <source>
        <dbReference type="ARBA" id="ARBA00022722"/>
    </source>
</evidence>
<evidence type="ECO:0000256" key="4">
    <source>
        <dbReference type="ARBA" id="ARBA00022801"/>
    </source>
</evidence>
<dbReference type="GO" id="GO:0003964">
    <property type="term" value="F:RNA-directed DNA polymerase activity"/>
    <property type="evidence" value="ECO:0007669"/>
    <property type="project" value="UniProtKB-KW"/>
</dbReference>
<accession>A0A7F5RJB0</accession>
<dbReference type="GO" id="GO:0004519">
    <property type="term" value="F:endonuclease activity"/>
    <property type="evidence" value="ECO:0007669"/>
    <property type="project" value="UniProtKB-KW"/>
</dbReference>
<dbReference type="RefSeq" id="XP_025836051.1">
    <property type="nucleotide sequence ID" value="XM_025980266.1"/>
</dbReference>
<evidence type="ECO:0000256" key="10">
    <source>
        <dbReference type="SAM" id="MobiDB-lite"/>
    </source>
</evidence>
<dbReference type="GO" id="GO:0046872">
    <property type="term" value="F:metal ion binding"/>
    <property type="evidence" value="ECO:0007669"/>
    <property type="project" value="UniProtKB-KW"/>
</dbReference>
<keyword evidence="1" id="KW-0540">Nuclease</keyword>
<sequence>MKVHIWQVRLQLQLSAGMTVLELVTNNAVTGMDIKVKRKSDIVEQVDLLVAEYKGAGHAIRRMRSDNAAEFHGQEMTNVMRKYSIKQEFSTPRVPEQNGRAERQNRTIVEMARTLLIAAHLPTRLWAEACRTAAYIRNLIPLRRLHGKTPSELFYGRKPDVSHLRVYGSTCYVHIEKDKRKKFDKKIIEPDTSSVVTLEMNLRKEKQAETVDGSQTEEETLISEEGEHSTSSSVPDNDEDFLPKGPSCQLSEFYVRLPEKKRLFMAKLTCHLKSVKLFLIIESEIEDGLDLLQKYDFDMNLRVRVLRLNDEEFCFIKDRQEAVTRKYSLKKDKKKRAKKKKIWICNSNSLYLQK</sequence>
<reference evidence="13" key="1">
    <citation type="submission" date="2025-08" db="UniProtKB">
        <authorList>
            <consortium name="RefSeq"/>
        </authorList>
    </citation>
    <scope>IDENTIFICATION</scope>
    <source>
        <tissue evidence="13">Entire body</tissue>
    </source>
</reference>
<evidence type="ECO:0000256" key="9">
    <source>
        <dbReference type="ARBA" id="ARBA00023172"/>
    </source>
</evidence>
<dbReference type="PANTHER" id="PTHR42648:SF11">
    <property type="entry name" value="TRANSPOSON TY4-P GAG-POL POLYPROTEIN"/>
    <property type="match status" value="1"/>
</dbReference>
<feature type="region of interest" description="Disordered" evidence="10">
    <location>
        <begin position="206"/>
        <end position="240"/>
    </location>
</feature>
<dbReference type="GO" id="GO:0003676">
    <property type="term" value="F:nucleic acid binding"/>
    <property type="evidence" value="ECO:0007669"/>
    <property type="project" value="InterPro"/>
</dbReference>
<dbReference type="GeneID" id="112906335"/>
<dbReference type="GO" id="GO:0016787">
    <property type="term" value="F:hydrolase activity"/>
    <property type="evidence" value="ECO:0007669"/>
    <property type="project" value="UniProtKB-KW"/>
</dbReference>
<dbReference type="Proteomes" id="UP000192223">
    <property type="component" value="Unplaced"/>
</dbReference>
<dbReference type="InterPro" id="IPR039537">
    <property type="entry name" value="Retrotran_Ty1/copia-like"/>
</dbReference>
<dbReference type="GO" id="GO:0006310">
    <property type="term" value="P:DNA recombination"/>
    <property type="evidence" value="ECO:0007669"/>
    <property type="project" value="UniProtKB-KW"/>
</dbReference>
<dbReference type="PROSITE" id="PS50994">
    <property type="entry name" value="INTEGRASE"/>
    <property type="match status" value="1"/>
</dbReference>
<keyword evidence="4" id="KW-0378">Hydrolase</keyword>
<keyword evidence="8" id="KW-0548">Nucleotidyltransferase</keyword>